<proteinExistence type="inferred from homology"/>
<feature type="compositionally biased region" description="Basic and acidic residues" evidence="3">
    <location>
        <begin position="130"/>
        <end position="145"/>
    </location>
</feature>
<evidence type="ECO:0000256" key="2">
    <source>
        <dbReference type="ARBA" id="ARBA00023054"/>
    </source>
</evidence>
<dbReference type="Proteomes" id="UP000236370">
    <property type="component" value="Unassembled WGS sequence"/>
</dbReference>
<dbReference type="InterPro" id="IPR018886">
    <property type="entry name" value="UPF0547"/>
</dbReference>
<feature type="domain" description="UPF0547" evidence="4">
    <location>
        <begin position="14"/>
        <end position="38"/>
    </location>
</feature>
<feature type="region of interest" description="Disordered" evidence="3">
    <location>
        <begin position="42"/>
        <end position="156"/>
    </location>
</feature>
<comment type="similarity">
    <text evidence="1">Belongs to the UPF0547 family.</text>
</comment>
<sequence length="156" mass="17847">MSATRAKKVKMATKSCPECDQQVPVACKSCPCGYIFISRKLLNAKHSEKSPPSTENKHEAKRRRTERVRREKINSTVNKDLENRKRSRSNSHSDHIRRGRGRPKSASAKKHEEERGCRKPMPRTPILEGKLGKEKSAEKKEKREILPGSENNILFS</sequence>
<protein>
    <submittedName>
        <fullName evidence="5">C16orf87 isoform 2</fullName>
    </submittedName>
</protein>
<accession>A0A2J8JXW8</accession>
<dbReference type="Pfam" id="PF10571">
    <property type="entry name" value="UPF0547"/>
    <property type="match status" value="1"/>
</dbReference>
<dbReference type="InterPro" id="IPR040246">
    <property type="entry name" value="C16orf87-like"/>
</dbReference>
<reference evidence="5 6" key="1">
    <citation type="submission" date="2017-12" db="EMBL/GenBank/DDBJ databases">
        <title>High-resolution comparative analysis of great ape genomes.</title>
        <authorList>
            <person name="Pollen A."/>
            <person name="Hastie A."/>
            <person name="Hormozdiari F."/>
            <person name="Dougherty M."/>
            <person name="Liu R."/>
            <person name="Chaisson M."/>
            <person name="Hoppe E."/>
            <person name="Hill C."/>
            <person name="Pang A."/>
            <person name="Hillier L."/>
            <person name="Baker C."/>
            <person name="Armstrong J."/>
            <person name="Shendure J."/>
            <person name="Paten B."/>
            <person name="Wilson R."/>
            <person name="Chao H."/>
            <person name="Schneider V."/>
            <person name="Ventura M."/>
            <person name="Kronenberg Z."/>
            <person name="Murali S."/>
            <person name="Gordon D."/>
            <person name="Cantsilieris S."/>
            <person name="Munson K."/>
            <person name="Nelson B."/>
            <person name="Raja A."/>
            <person name="Underwood J."/>
            <person name="Diekhans M."/>
            <person name="Fiddes I."/>
            <person name="Haussler D."/>
            <person name="Eichler E."/>
        </authorList>
    </citation>
    <scope>NUCLEOTIDE SEQUENCE [LARGE SCALE GENOMIC DNA]</scope>
    <source>
        <strain evidence="5">Yerkes chimp pedigree #C0471</strain>
    </source>
</reference>
<evidence type="ECO:0000256" key="3">
    <source>
        <dbReference type="SAM" id="MobiDB-lite"/>
    </source>
</evidence>
<feature type="compositionally biased region" description="Basic and acidic residues" evidence="3">
    <location>
        <begin position="68"/>
        <end position="84"/>
    </location>
</feature>
<dbReference type="EMBL" id="NBAG03000410">
    <property type="protein sequence ID" value="PNI27592.1"/>
    <property type="molecule type" value="Genomic_DNA"/>
</dbReference>
<organism evidence="5 6">
    <name type="scientific">Pan troglodytes</name>
    <name type="common">Chimpanzee</name>
    <dbReference type="NCBI Taxonomy" id="9598"/>
    <lineage>
        <taxon>Eukaryota</taxon>
        <taxon>Metazoa</taxon>
        <taxon>Chordata</taxon>
        <taxon>Craniata</taxon>
        <taxon>Vertebrata</taxon>
        <taxon>Euteleostomi</taxon>
        <taxon>Mammalia</taxon>
        <taxon>Eutheria</taxon>
        <taxon>Euarchontoglires</taxon>
        <taxon>Primates</taxon>
        <taxon>Haplorrhini</taxon>
        <taxon>Catarrhini</taxon>
        <taxon>Hominidae</taxon>
        <taxon>Pan</taxon>
    </lineage>
</organism>
<dbReference type="AlphaFoldDB" id="A0A2J8JXW8"/>
<gene>
    <name evidence="5" type="ORF">CK820_G0043300</name>
</gene>
<keyword evidence="2" id="KW-0175">Coiled coil</keyword>
<comment type="caution">
    <text evidence="5">The sequence shown here is derived from an EMBL/GenBank/DDBJ whole genome shotgun (WGS) entry which is preliminary data.</text>
</comment>
<evidence type="ECO:0000313" key="5">
    <source>
        <dbReference type="EMBL" id="PNI27592.1"/>
    </source>
</evidence>
<evidence type="ECO:0000313" key="6">
    <source>
        <dbReference type="Proteomes" id="UP000236370"/>
    </source>
</evidence>
<evidence type="ECO:0000256" key="1">
    <source>
        <dbReference type="ARBA" id="ARBA00008336"/>
    </source>
</evidence>
<evidence type="ECO:0000259" key="4">
    <source>
        <dbReference type="Pfam" id="PF10571"/>
    </source>
</evidence>
<name>A0A2J8JXW8_PANTR</name>
<dbReference type="PANTHER" id="PTHR31101">
    <property type="entry name" value="UPF0547 PROTEIN C16ORF87"/>
    <property type="match status" value="1"/>
</dbReference>